<keyword evidence="2 5" id="KW-0472">Membrane</keyword>
<evidence type="ECO:0000313" key="6">
    <source>
        <dbReference type="Proteomes" id="UP000515152"/>
    </source>
</evidence>
<dbReference type="GO" id="GO:0016559">
    <property type="term" value="P:peroxisome fission"/>
    <property type="evidence" value="ECO:0007669"/>
    <property type="project" value="InterPro"/>
</dbReference>
<dbReference type="PANTHER" id="PTHR12652:SF22">
    <property type="entry name" value="PEROXISOMAL MEMBRANE PROTEIN 11A"/>
    <property type="match status" value="1"/>
</dbReference>
<dbReference type="InterPro" id="IPR008733">
    <property type="entry name" value="PEX11"/>
</dbReference>
<proteinExistence type="predicted"/>
<dbReference type="Pfam" id="PF05648">
    <property type="entry name" value="PEX11"/>
    <property type="match status" value="1"/>
</dbReference>
<keyword evidence="5" id="KW-0812">Transmembrane</keyword>
<reference evidence="7" key="1">
    <citation type="submission" date="2025-08" db="UniProtKB">
        <authorList>
            <consortium name="RefSeq"/>
        </authorList>
    </citation>
    <scope>IDENTIFICATION</scope>
</reference>
<evidence type="ECO:0000313" key="7">
    <source>
        <dbReference type="RefSeq" id="XP_012689048.1"/>
    </source>
</evidence>
<dbReference type="GO" id="GO:0005778">
    <property type="term" value="C:peroxisomal membrane"/>
    <property type="evidence" value="ECO:0007669"/>
    <property type="project" value="UniProtKB-SubCell"/>
</dbReference>
<dbReference type="Proteomes" id="UP000515152">
    <property type="component" value="Chromosome 3"/>
</dbReference>
<keyword evidence="3" id="KW-0576">Peroxisome</keyword>
<dbReference type="KEGG" id="char:105905577"/>
<dbReference type="PANTHER" id="PTHR12652">
    <property type="entry name" value="PEROXISOMAL BIOGENESIS FACTOR 11"/>
    <property type="match status" value="1"/>
</dbReference>
<protein>
    <submittedName>
        <fullName evidence="7">Peroxisomal membrane protein 11A isoform X1</fullName>
    </submittedName>
</protein>
<evidence type="ECO:0000256" key="5">
    <source>
        <dbReference type="SAM" id="Phobius"/>
    </source>
</evidence>
<sequence length="246" mass="27864">MESCIQFTNQSQGRDRILRATQHACALANYLLRNEPSRQKLLMKLQSLESNMSSGRKLFRLGNTINSIDAAKRTLVLSDPILRCCLTVANLSRALYFICDNVLWARNIGLVRDINKERWSLNATRYYFVSLVMNLTRDVYMMAQLMVQRSRDRCYQQKLHQHLNENPDVACVVVPQLDALVFLLIECLKSNPAVALDTVKNLCDLFSPLDRLGVYQTNAGVVGFCGLLSSLLGILSVLKPQLKIKP</sequence>
<evidence type="ECO:0000256" key="1">
    <source>
        <dbReference type="ARBA" id="ARBA00022593"/>
    </source>
</evidence>
<feature type="transmembrane region" description="Helical" evidence="5">
    <location>
        <begin position="219"/>
        <end position="238"/>
    </location>
</feature>
<gene>
    <name evidence="7" type="primary">pex11a</name>
</gene>
<organism evidence="6 7">
    <name type="scientific">Clupea harengus</name>
    <name type="common">Atlantic herring</name>
    <dbReference type="NCBI Taxonomy" id="7950"/>
    <lineage>
        <taxon>Eukaryota</taxon>
        <taxon>Metazoa</taxon>
        <taxon>Chordata</taxon>
        <taxon>Craniata</taxon>
        <taxon>Vertebrata</taxon>
        <taxon>Euteleostomi</taxon>
        <taxon>Actinopterygii</taxon>
        <taxon>Neopterygii</taxon>
        <taxon>Teleostei</taxon>
        <taxon>Clupei</taxon>
        <taxon>Clupeiformes</taxon>
        <taxon>Clupeoidei</taxon>
        <taxon>Clupeidae</taxon>
        <taxon>Clupea</taxon>
    </lineage>
</organism>
<dbReference type="GeneID" id="105905577"/>
<dbReference type="RefSeq" id="XP_012689048.1">
    <property type="nucleotide sequence ID" value="XM_012833594.3"/>
</dbReference>
<keyword evidence="1" id="KW-0962">Peroxisome biogenesis</keyword>
<evidence type="ECO:0000256" key="4">
    <source>
        <dbReference type="ARBA" id="ARBA00046271"/>
    </source>
</evidence>
<dbReference type="AlphaFoldDB" id="A0A6P3W4I6"/>
<accession>A0A6P3W4I6</accession>
<dbReference type="CTD" id="8800"/>
<keyword evidence="5" id="KW-1133">Transmembrane helix</keyword>
<evidence type="ECO:0000256" key="2">
    <source>
        <dbReference type="ARBA" id="ARBA00023136"/>
    </source>
</evidence>
<evidence type="ECO:0000256" key="3">
    <source>
        <dbReference type="ARBA" id="ARBA00023140"/>
    </source>
</evidence>
<name>A0A6P3W4I6_CLUHA</name>
<comment type="subcellular location">
    <subcellularLocation>
        <location evidence="4">Peroxisome membrane</location>
    </subcellularLocation>
</comment>
<keyword evidence="6" id="KW-1185">Reference proteome</keyword>
<dbReference type="OrthoDB" id="411017at2759"/>